<accession>A0A9X1NNB6</accession>
<dbReference type="InterPro" id="IPR028908">
    <property type="entry name" value="Tox-PL_dom"/>
</dbReference>
<gene>
    <name evidence="2" type="ORF">LR394_35905</name>
</gene>
<reference evidence="2" key="1">
    <citation type="submission" date="2021-11" db="EMBL/GenBank/DDBJ databases">
        <title>Streptomyces corallinus and Kineosporia corallina sp. nov., two new coral-derived marine actinobacteria.</title>
        <authorList>
            <person name="Buangrab K."/>
            <person name="Sutthacheep M."/>
            <person name="Yeemin T."/>
            <person name="Harunari E."/>
            <person name="Igarashi Y."/>
            <person name="Sripreechasak P."/>
            <person name="Kanchanasin P."/>
            <person name="Tanasupawat S."/>
            <person name="Phongsopitanun W."/>
        </authorList>
    </citation>
    <scope>NUCLEOTIDE SEQUENCE</scope>
    <source>
        <strain evidence="2">JCM 31032</strain>
    </source>
</reference>
<evidence type="ECO:0000313" key="3">
    <source>
        <dbReference type="Proteomes" id="UP001138997"/>
    </source>
</evidence>
<dbReference type="RefSeq" id="WP_231449148.1">
    <property type="nucleotide sequence ID" value="NZ_JAJOMB010000028.1"/>
</dbReference>
<dbReference type="Pfam" id="PF15644">
    <property type="entry name" value="Gln_amidase"/>
    <property type="match status" value="1"/>
</dbReference>
<keyword evidence="3" id="KW-1185">Reference proteome</keyword>
<protein>
    <recommendedName>
        <fullName evidence="1">Tox-PL domain-containing protein</fullName>
    </recommendedName>
</protein>
<proteinExistence type="predicted"/>
<comment type="caution">
    <text evidence="2">The sequence shown here is derived from an EMBL/GenBank/DDBJ whole genome shotgun (WGS) entry which is preliminary data.</text>
</comment>
<dbReference type="AlphaFoldDB" id="A0A9X1NNB6"/>
<dbReference type="Proteomes" id="UP001138997">
    <property type="component" value="Unassembled WGS sequence"/>
</dbReference>
<organism evidence="2 3">
    <name type="scientific">Kineosporia babensis</name>
    <dbReference type="NCBI Taxonomy" id="499548"/>
    <lineage>
        <taxon>Bacteria</taxon>
        <taxon>Bacillati</taxon>
        <taxon>Actinomycetota</taxon>
        <taxon>Actinomycetes</taxon>
        <taxon>Kineosporiales</taxon>
        <taxon>Kineosporiaceae</taxon>
        <taxon>Kineosporia</taxon>
    </lineage>
</organism>
<evidence type="ECO:0000313" key="2">
    <source>
        <dbReference type="EMBL" id="MCD5316296.1"/>
    </source>
</evidence>
<evidence type="ECO:0000259" key="1">
    <source>
        <dbReference type="Pfam" id="PF15644"/>
    </source>
</evidence>
<feature type="domain" description="Tox-PL" evidence="1">
    <location>
        <begin position="35"/>
        <end position="153"/>
    </location>
</feature>
<dbReference type="EMBL" id="JAJOMB010000028">
    <property type="protein sequence ID" value="MCD5316296.1"/>
    <property type="molecule type" value="Genomic_DNA"/>
</dbReference>
<sequence>MRALERKVEECGRENSAEWIGAVNPRLNQGPEFRTNCGDCSRAFATTVQSDRVAAASGDSRLGESPSEMWEWTGVPVANHISQSDPEELDNFQDEAYQHVADQVKQQPAGTVALVWVRWEDLKVGDQRIDQGAHWFNAEVTDQGLRWADAQWGTYAGWPPVYGTRITAIGSLYRRPGETQWRT</sequence>
<name>A0A9X1NNB6_9ACTN</name>